<dbReference type="GO" id="GO:0008233">
    <property type="term" value="F:peptidase activity"/>
    <property type="evidence" value="ECO:0007669"/>
    <property type="project" value="UniProtKB-KW"/>
</dbReference>
<dbReference type="Proteomes" id="UP000186364">
    <property type="component" value="Unassembled WGS sequence"/>
</dbReference>
<dbReference type="RefSeq" id="WP_075626486.1">
    <property type="nucleotide sequence ID" value="NZ_FOAM01000011.1"/>
</dbReference>
<keyword evidence="2" id="KW-0378">Hydrolase</keyword>
<evidence type="ECO:0000313" key="3">
    <source>
        <dbReference type="Proteomes" id="UP000186364"/>
    </source>
</evidence>
<keyword evidence="1" id="KW-0472">Membrane</keyword>
<keyword evidence="3" id="KW-1185">Reference proteome</keyword>
<dbReference type="SUPFAM" id="SSF50630">
    <property type="entry name" value="Acid proteases"/>
    <property type="match status" value="1"/>
</dbReference>
<dbReference type="Gene3D" id="2.40.70.10">
    <property type="entry name" value="Acid Proteases"/>
    <property type="match status" value="1"/>
</dbReference>
<dbReference type="GO" id="GO:0006508">
    <property type="term" value="P:proteolysis"/>
    <property type="evidence" value="ECO:0007669"/>
    <property type="project" value="UniProtKB-KW"/>
</dbReference>
<comment type="caution">
    <text evidence="2">The sequence shown here is derived from an EMBL/GenBank/DDBJ whole genome shotgun (WGS) entry which is preliminary data.</text>
</comment>
<dbReference type="AlphaFoldDB" id="A0A1Q9B0F5"/>
<dbReference type="InterPro" id="IPR021109">
    <property type="entry name" value="Peptidase_aspartic_dom_sf"/>
</dbReference>
<dbReference type="CDD" id="cd05483">
    <property type="entry name" value="retropepsin_like_bacteria"/>
    <property type="match status" value="1"/>
</dbReference>
<gene>
    <name evidence="2" type="ORF">BJF93_00515</name>
</gene>
<dbReference type="NCBIfam" id="TIGR02281">
    <property type="entry name" value="clan_AA_DTGA"/>
    <property type="match status" value="1"/>
</dbReference>
<evidence type="ECO:0000256" key="1">
    <source>
        <dbReference type="SAM" id="Phobius"/>
    </source>
</evidence>
<dbReference type="Pfam" id="PF13975">
    <property type="entry name" value="gag-asp_proteas"/>
    <property type="match status" value="1"/>
</dbReference>
<feature type="transmembrane region" description="Helical" evidence="1">
    <location>
        <begin position="35"/>
        <end position="54"/>
    </location>
</feature>
<dbReference type="InterPro" id="IPR034122">
    <property type="entry name" value="Retropepsin-like_bacterial"/>
</dbReference>
<protein>
    <submittedName>
        <fullName evidence="2">Aspartic protease</fullName>
    </submittedName>
</protein>
<organism evidence="2 3">
    <name type="scientific">Xaviernesmea oryzae</name>
    <dbReference type="NCBI Taxonomy" id="464029"/>
    <lineage>
        <taxon>Bacteria</taxon>
        <taxon>Pseudomonadati</taxon>
        <taxon>Pseudomonadota</taxon>
        <taxon>Alphaproteobacteria</taxon>
        <taxon>Hyphomicrobiales</taxon>
        <taxon>Rhizobiaceae</taxon>
        <taxon>Rhizobium/Agrobacterium group</taxon>
        <taxon>Xaviernesmea</taxon>
    </lineage>
</organism>
<keyword evidence="1" id="KW-1133">Transmembrane helix</keyword>
<keyword evidence="2" id="KW-0645">Protease</keyword>
<dbReference type="OrthoDB" id="7595324at2"/>
<dbReference type="InterPro" id="IPR011969">
    <property type="entry name" value="Clan_AA_Asp_peptidase_C"/>
</dbReference>
<dbReference type="EMBL" id="MKIP01000032">
    <property type="protein sequence ID" value="OLP61453.1"/>
    <property type="molecule type" value="Genomic_DNA"/>
</dbReference>
<reference evidence="2 3" key="1">
    <citation type="submission" date="2016-09" db="EMBL/GenBank/DDBJ databases">
        <title>Rhizobium sp. nov., a novel species isolated from the rice rhizosphere.</title>
        <authorList>
            <person name="Zhao J."/>
            <person name="Zhang X."/>
        </authorList>
    </citation>
    <scope>NUCLEOTIDE SEQUENCE [LARGE SCALE GENOMIC DNA]</scope>
    <source>
        <strain evidence="2 3">1.7048</strain>
    </source>
</reference>
<feature type="transmembrane region" description="Helical" evidence="1">
    <location>
        <begin position="66"/>
        <end position="83"/>
    </location>
</feature>
<proteinExistence type="predicted"/>
<evidence type="ECO:0000313" key="2">
    <source>
        <dbReference type="EMBL" id="OLP61453.1"/>
    </source>
</evidence>
<sequence>MKLRVIGLAILGFGLLALLLNHQSGQTLGLGNDAFARLISLSAILTLIGAGLWRGRMQFGQNMQRLLIWLVILLALVVAYIYSGDLKGFGQRLAGGMMPGYAAVFTDNEGYQEVVLSKMMDGHFEANVEVDDKTLRMLVDTGASAVTLSFEDATRLGLSPDRLTFSRRVLTANGEASAAPITLDRIAIGPIERQRVAALVAEKGRLDRSLLGMSFLSTLDLLQMKTNELRLRD</sequence>
<accession>A0A1Q9B0F5</accession>
<keyword evidence="1" id="KW-0812">Transmembrane</keyword>
<name>A0A1Q9B0F5_9HYPH</name>